<dbReference type="PANTHER" id="PTHR43792">
    <property type="entry name" value="GNAT FAMILY, PUTATIVE (AFU_ORTHOLOGUE AFUA_3G00765)-RELATED-RELATED"/>
    <property type="match status" value="1"/>
</dbReference>
<protein>
    <submittedName>
        <fullName evidence="2">Ribosomal-protein-S5-alanine N-acetyltransferase</fullName>
    </submittedName>
</protein>
<dbReference type="AlphaFoldDB" id="A0A1A6APU6"/>
<feature type="domain" description="N-acetyltransferase" evidence="1">
    <location>
        <begin position="29"/>
        <end position="167"/>
    </location>
</feature>
<reference evidence="2 3" key="1">
    <citation type="journal article" date="2012" name="Front. Microbiol.">
        <title>Draft Genome Sequence of the Virulent Strain 01-B526 of the Fish Pathogen Aeromonas salmonicida.</title>
        <authorList>
            <person name="Charette S.J."/>
            <person name="Brochu F."/>
            <person name="Boyle B."/>
            <person name="Filion G."/>
            <person name="Tanaka K.H."/>
            <person name="Derome N."/>
        </authorList>
    </citation>
    <scope>NUCLEOTIDE SEQUENCE [LARGE SCALE GENOMIC DNA]</scope>
    <source>
        <strain evidence="2 3">P11</strain>
    </source>
</reference>
<dbReference type="InterPro" id="IPR000182">
    <property type="entry name" value="GNAT_dom"/>
</dbReference>
<gene>
    <name evidence="2" type="ORF">CLRAG_26200</name>
</gene>
<evidence type="ECO:0000313" key="3">
    <source>
        <dbReference type="Proteomes" id="UP000093954"/>
    </source>
</evidence>
<proteinExistence type="predicted"/>
<dbReference type="InterPro" id="IPR051531">
    <property type="entry name" value="N-acetyltransferase"/>
</dbReference>
<dbReference type="SUPFAM" id="SSF55729">
    <property type="entry name" value="Acyl-CoA N-acyltransferases (Nat)"/>
    <property type="match status" value="1"/>
</dbReference>
<dbReference type="Proteomes" id="UP000093954">
    <property type="component" value="Unassembled WGS sequence"/>
</dbReference>
<organism evidence="2 3">
    <name type="scientific">Clostridium ragsdalei P11</name>
    <dbReference type="NCBI Taxonomy" id="1353534"/>
    <lineage>
        <taxon>Bacteria</taxon>
        <taxon>Bacillati</taxon>
        <taxon>Bacillota</taxon>
        <taxon>Clostridia</taxon>
        <taxon>Eubacteriales</taxon>
        <taxon>Clostridiaceae</taxon>
        <taxon>Clostridium</taxon>
    </lineage>
</organism>
<evidence type="ECO:0000259" key="1">
    <source>
        <dbReference type="PROSITE" id="PS51186"/>
    </source>
</evidence>
<comment type="caution">
    <text evidence="2">The sequence shown here is derived from an EMBL/GenBank/DDBJ whole genome shotgun (WGS) entry which is preliminary data.</text>
</comment>
<dbReference type="EMBL" id="LROS01000030">
    <property type="protein sequence ID" value="OBR92053.1"/>
    <property type="molecule type" value="Genomic_DNA"/>
</dbReference>
<dbReference type="RefSeq" id="WP_065078815.1">
    <property type="nucleotide sequence ID" value="NZ_LROS01000030.1"/>
</dbReference>
<dbReference type="GO" id="GO:0016747">
    <property type="term" value="F:acyltransferase activity, transferring groups other than amino-acyl groups"/>
    <property type="evidence" value="ECO:0007669"/>
    <property type="project" value="InterPro"/>
</dbReference>
<keyword evidence="2" id="KW-0808">Transferase</keyword>
<accession>A0A1A6APU6</accession>
<dbReference type="Pfam" id="PF13302">
    <property type="entry name" value="Acetyltransf_3"/>
    <property type="match status" value="1"/>
</dbReference>
<keyword evidence="3" id="KW-1185">Reference proteome</keyword>
<dbReference type="PATRIC" id="fig|1353534.3.peg.2661"/>
<evidence type="ECO:0000313" key="2">
    <source>
        <dbReference type="EMBL" id="OBR92053.1"/>
    </source>
</evidence>
<name>A0A1A6APU6_9CLOT</name>
<dbReference type="PANTHER" id="PTHR43792:SF13">
    <property type="entry name" value="ACETYLTRANSFERASE"/>
    <property type="match status" value="1"/>
</dbReference>
<dbReference type="PROSITE" id="PS51186">
    <property type="entry name" value="GNAT"/>
    <property type="match status" value="1"/>
</dbReference>
<sequence>MKLETERLTICPLNLEQFKLLLIGVDSMEKALELNSSGEQLDEHTQEAMEELYKQAEKHAKDYFWYTNWQIILKEDNLSIGSACFMGRPDDSGTVEIGYGVNEKYRCRGYMTEAVKSICKWAMNQKNTLRIIAETEKKNIASQKVLQKSGFIKYNEDSENYFWEMKK</sequence>
<dbReference type="Gene3D" id="3.40.630.30">
    <property type="match status" value="1"/>
</dbReference>
<dbReference type="InterPro" id="IPR016181">
    <property type="entry name" value="Acyl_CoA_acyltransferase"/>
</dbReference>